<gene>
    <name evidence="1" type="ORF">IAD49_04525</name>
</gene>
<dbReference type="Proteomes" id="UP000824087">
    <property type="component" value="Unassembled WGS sequence"/>
</dbReference>
<name>A0A9D1HUL7_9BACT</name>
<evidence type="ECO:0000313" key="2">
    <source>
        <dbReference type="Proteomes" id="UP000824087"/>
    </source>
</evidence>
<reference evidence="1" key="1">
    <citation type="submission" date="2020-10" db="EMBL/GenBank/DDBJ databases">
        <authorList>
            <person name="Gilroy R."/>
        </authorList>
    </citation>
    <scope>NUCLEOTIDE SEQUENCE</scope>
    <source>
        <strain evidence="1">CHK197-8231</strain>
    </source>
</reference>
<organism evidence="1 2">
    <name type="scientific">Candidatus Fimihabitans intestinipullorum</name>
    <dbReference type="NCBI Taxonomy" id="2840820"/>
    <lineage>
        <taxon>Bacteria</taxon>
        <taxon>Bacillati</taxon>
        <taxon>Mycoplasmatota</taxon>
        <taxon>Mycoplasmatota incertae sedis</taxon>
        <taxon>Candidatus Fimihabitans</taxon>
    </lineage>
</organism>
<sequence>MKLKDKLIALKDSLVKEEQEKEVEPNDLLAFIGEFPSPESSRNQKYSLYRSLENGASVVSELYNVAKDNTVENLFPHILYPREDRVMTLCEFENLREHYESLKQQFPKMTQSQLFLEMKKYQGIKKPQQKLR</sequence>
<dbReference type="EMBL" id="DVML01000025">
    <property type="protein sequence ID" value="HIU22826.1"/>
    <property type="molecule type" value="Genomic_DNA"/>
</dbReference>
<evidence type="ECO:0000313" key="1">
    <source>
        <dbReference type="EMBL" id="HIU22826.1"/>
    </source>
</evidence>
<proteinExistence type="predicted"/>
<reference evidence="1" key="2">
    <citation type="journal article" date="2021" name="PeerJ">
        <title>Extensive microbial diversity within the chicken gut microbiome revealed by metagenomics and culture.</title>
        <authorList>
            <person name="Gilroy R."/>
            <person name="Ravi A."/>
            <person name="Getino M."/>
            <person name="Pursley I."/>
            <person name="Horton D.L."/>
            <person name="Alikhan N.F."/>
            <person name="Baker D."/>
            <person name="Gharbi K."/>
            <person name="Hall N."/>
            <person name="Watson M."/>
            <person name="Adriaenssens E.M."/>
            <person name="Foster-Nyarko E."/>
            <person name="Jarju S."/>
            <person name="Secka A."/>
            <person name="Antonio M."/>
            <person name="Oren A."/>
            <person name="Chaudhuri R.R."/>
            <person name="La Ragione R."/>
            <person name="Hildebrand F."/>
            <person name="Pallen M.J."/>
        </authorList>
    </citation>
    <scope>NUCLEOTIDE SEQUENCE</scope>
    <source>
        <strain evidence="1">CHK197-8231</strain>
    </source>
</reference>
<comment type="caution">
    <text evidence="1">The sequence shown here is derived from an EMBL/GenBank/DDBJ whole genome shotgun (WGS) entry which is preliminary data.</text>
</comment>
<dbReference type="AlphaFoldDB" id="A0A9D1HUL7"/>
<accession>A0A9D1HUL7</accession>
<protein>
    <submittedName>
        <fullName evidence="1">Uncharacterized protein</fullName>
    </submittedName>
</protein>